<dbReference type="AlphaFoldDB" id="A0A6I6DJR6"/>
<protein>
    <recommendedName>
        <fullName evidence="3 8">Carbamate kinase</fullName>
    </recommendedName>
</protein>
<feature type="domain" description="Aspartate/glutamate/uridylate kinase" evidence="10">
    <location>
        <begin position="4"/>
        <end position="295"/>
    </location>
</feature>
<gene>
    <name evidence="11" type="ORF">SYNTR_1731</name>
</gene>
<evidence type="ECO:0000259" key="10">
    <source>
        <dbReference type="Pfam" id="PF00696"/>
    </source>
</evidence>
<evidence type="ECO:0000256" key="4">
    <source>
        <dbReference type="ARBA" id="ARBA00022503"/>
    </source>
</evidence>
<evidence type="ECO:0000256" key="9">
    <source>
        <dbReference type="PIRNR" id="PIRNR000723"/>
    </source>
</evidence>
<dbReference type="RefSeq" id="WP_156204122.1">
    <property type="nucleotide sequence ID" value="NZ_CP046457.1"/>
</dbReference>
<sequence>MDNKIAVVAFGGNALHPEHQVGTIEEQETNASEASKAIIEIARNGYELVLVHGNGPQVGNMLIQVERAVDEVPPLPLYTCVASTQGSIGFMLTNSLRKECENLGLNKEVVTLMTTVVVDEDDPAFQTPTKPIGPFFNEDYAQQMTREKNWQVVEDSGRGYRRVVPSPVPSDILEKKAILQMVKNNNIVIACGGGGIPVMTKDNEIIGVEAVIDKDYASSLLANEIGADLYIILTGVPQVAINFGQANMQYLDTITVSEAKKLMAEGQFPPGSMGPKIEAAIRYIEAGGKEVLVTSASELDKALKRESGTYIVR</sequence>
<organism evidence="11 12">
    <name type="scientific">Candidatus Syntrophocurvum alkaliphilum</name>
    <dbReference type="NCBI Taxonomy" id="2293317"/>
    <lineage>
        <taxon>Bacteria</taxon>
        <taxon>Bacillati</taxon>
        <taxon>Bacillota</taxon>
        <taxon>Clostridia</taxon>
        <taxon>Eubacteriales</taxon>
        <taxon>Syntrophomonadaceae</taxon>
        <taxon>Candidatus Syntrophocurvum</taxon>
    </lineage>
</organism>
<proteinExistence type="inferred from homology"/>
<evidence type="ECO:0000256" key="6">
    <source>
        <dbReference type="ARBA" id="ARBA00022777"/>
    </source>
</evidence>
<dbReference type="FunFam" id="3.40.1160.10:FF:000007">
    <property type="entry name" value="Carbamate kinase"/>
    <property type="match status" value="1"/>
</dbReference>
<dbReference type="EMBL" id="CP046457">
    <property type="protein sequence ID" value="QGU00325.1"/>
    <property type="molecule type" value="Genomic_DNA"/>
</dbReference>
<keyword evidence="6 9" id="KW-0418">Kinase</keyword>
<comment type="similarity">
    <text evidence="2 9">Belongs to the carbamate kinase family.</text>
</comment>
<dbReference type="Gene3D" id="3.40.1160.10">
    <property type="entry name" value="Acetylglutamate kinase-like"/>
    <property type="match status" value="1"/>
</dbReference>
<dbReference type="UniPathway" id="UPA00996">
    <property type="reaction ID" value="UER00366"/>
</dbReference>
<dbReference type="Proteomes" id="UP000426444">
    <property type="component" value="Chromosome"/>
</dbReference>
<evidence type="ECO:0000256" key="7">
    <source>
        <dbReference type="ARBA" id="ARBA00048467"/>
    </source>
</evidence>
<dbReference type="Pfam" id="PF00696">
    <property type="entry name" value="AA_kinase"/>
    <property type="match status" value="1"/>
</dbReference>
<dbReference type="GO" id="GO:0019546">
    <property type="term" value="P:L-arginine deiminase pathway"/>
    <property type="evidence" value="ECO:0007669"/>
    <property type="project" value="TreeGrafter"/>
</dbReference>
<name>A0A6I6DJR6_9FIRM</name>
<dbReference type="InterPro" id="IPR001048">
    <property type="entry name" value="Asp/Glu/Uridylate_kinase"/>
</dbReference>
<dbReference type="PIRSF" id="PIRSF000723">
    <property type="entry name" value="Carbamate_kin"/>
    <property type="match status" value="1"/>
</dbReference>
<evidence type="ECO:0000313" key="12">
    <source>
        <dbReference type="Proteomes" id="UP000426444"/>
    </source>
</evidence>
<dbReference type="InterPro" id="IPR036393">
    <property type="entry name" value="AceGlu_kinase-like_sf"/>
</dbReference>
<dbReference type="OrthoDB" id="9766717at2"/>
<comment type="pathway">
    <text evidence="1">Metabolic intermediate metabolism; carbamoyl phosphate degradation; CO(2) and NH(3) from carbamoyl phosphate: step 1/1.</text>
</comment>
<evidence type="ECO:0000256" key="3">
    <source>
        <dbReference type="ARBA" id="ARBA00013070"/>
    </source>
</evidence>
<dbReference type="GO" id="GO:0008804">
    <property type="term" value="F:carbamate kinase activity"/>
    <property type="evidence" value="ECO:0007669"/>
    <property type="project" value="UniProtKB-UniRule"/>
</dbReference>
<dbReference type="PANTHER" id="PTHR30409:SF1">
    <property type="entry name" value="CARBAMATE KINASE-RELATED"/>
    <property type="match status" value="1"/>
</dbReference>
<dbReference type="PRINTS" id="PR01469">
    <property type="entry name" value="CARBMTKINASE"/>
</dbReference>
<dbReference type="SUPFAM" id="SSF53633">
    <property type="entry name" value="Carbamate kinase-like"/>
    <property type="match status" value="1"/>
</dbReference>
<evidence type="ECO:0000256" key="2">
    <source>
        <dbReference type="ARBA" id="ARBA00011066"/>
    </source>
</evidence>
<evidence type="ECO:0000313" key="11">
    <source>
        <dbReference type="EMBL" id="QGU00325.1"/>
    </source>
</evidence>
<dbReference type="PANTHER" id="PTHR30409">
    <property type="entry name" value="CARBAMATE KINASE"/>
    <property type="match status" value="1"/>
</dbReference>
<evidence type="ECO:0000256" key="1">
    <source>
        <dbReference type="ARBA" id="ARBA00005118"/>
    </source>
</evidence>
<dbReference type="InterPro" id="IPR003964">
    <property type="entry name" value="Carb_kinase"/>
</dbReference>
<evidence type="ECO:0000256" key="8">
    <source>
        <dbReference type="NCBIfam" id="TIGR00746"/>
    </source>
</evidence>
<dbReference type="NCBIfam" id="TIGR00746">
    <property type="entry name" value="arcC"/>
    <property type="match status" value="1"/>
</dbReference>
<evidence type="ECO:0000256" key="5">
    <source>
        <dbReference type="ARBA" id="ARBA00022679"/>
    </source>
</evidence>
<dbReference type="KEGG" id="salq:SYNTR_1731"/>
<keyword evidence="5 9" id="KW-0808">Transferase</keyword>
<dbReference type="NCBIfam" id="NF009007">
    <property type="entry name" value="PRK12352.1"/>
    <property type="match status" value="1"/>
</dbReference>
<keyword evidence="4" id="KW-0056">Arginine metabolism</keyword>
<comment type="catalytic activity">
    <reaction evidence="7">
        <text>hydrogencarbonate + NH4(+) + ATP = carbamoyl phosphate + ADP + H2O + H(+)</text>
        <dbReference type="Rhea" id="RHEA:10152"/>
        <dbReference type="ChEBI" id="CHEBI:15377"/>
        <dbReference type="ChEBI" id="CHEBI:15378"/>
        <dbReference type="ChEBI" id="CHEBI:17544"/>
        <dbReference type="ChEBI" id="CHEBI:28938"/>
        <dbReference type="ChEBI" id="CHEBI:30616"/>
        <dbReference type="ChEBI" id="CHEBI:58228"/>
        <dbReference type="ChEBI" id="CHEBI:456216"/>
        <dbReference type="EC" id="2.7.2.2"/>
    </reaction>
</comment>
<dbReference type="CDD" id="cd04235">
    <property type="entry name" value="AAK_CK"/>
    <property type="match status" value="1"/>
</dbReference>
<dbReference type="GO" id="GO:0005829">
    <property type="term" value="C:cytosol"/>
    <property type="evidence" value="ECO:0007669"/>
    <property type="project" value="TreeGrafter"/>
</dbReference>
<accession>A0A6I6DJR6</accession>
<keyword evidence="12" id="KW-1185">Reference proteome</keyword>
<reference evidence="12" key="1">
    <citation type="journal article" date="2019" name="Microbiology">
        <title>Complete Genome Sequence of an Uncultured Bacterium of the Candidate Phylum Bipolaricaulota.</title>
        <authorList>
            <person name="Kadnikov V.V."/>
            <person name="Mardanov A.V."/>
            <person name="Beletsky A.V."/>
            <person name="Frank Y.A."/>
            <person name="Karnachuk O.V."/>
            <person name="Ravin N.V."/>
        </authorList>
    </citation>
    <scope>NUCLEOTIDE SEQUENCE [LARGE SCALE GENOMIC DNA]</scope>
</reference>